<dbReference type="AlphaFoldDB" id="A0A255DAI7"/>
<gene>
    <name evidence="2" type="ORF">CG716_24915</name>
</gene>
<organism evidence="2 3">
    <name type="scientific">Mycolicibacterium sphagni</name>
    <dbReference type="NCBI Taxonomy" id="1786"/>
    <lineage>
        <taxon>Bacteria</taxon>
        <taxon>Bacillati</taxon>
        <taxon>Actinomycetota</taxon>
        <taxon>Actinomycetes</taxon>
        <taxon>Mycobacteriales</taxon>
        <taxon>Mycobacteriaceae</taxon>
        <taxon>Mycolicibacterium</taxon>
    </lineage>
</organism>
<protein>
    <submittedName>
        <fullName evidence="2">Uncharacterized protein</fullName>
    </submittedName>
</protein>
<dbReference type="EMBL" id="NOZR01000027">
    <property type="protein sequence ID" value="OYN75651.1"/>
    <property type="molecule type" value="Genomic_DNA"/>
</dbReference>
<sequence length="370" mass="41884">MGIAPAKARTREADYVSRAAEKLNSERDRRLVALRDARTKMAIARATDRLASIAHPDRGYVLIRSPFIYRADSRGPRDSDRPENIATRPPLTQILKGKNPYAIALYLTYLFVHQMIAAHAAGNNPDPPEEPRRRHSVYNIGGEQSWASLIGLPSTDRRNQRKTYNRALDALHKWELVDLGAAQQRYANFTLNREDGSGRPYKAPSGVPTIPQHLCIPAEFFTAGWHLILTPSELATFLGVCHVSDRKQRRRTEDEPPGSIFLAESVRYQHLGLSDEAYLSIHQLAEFGLIKTDDPMPGRRRGRVPPTTLKNGRRHQPYQLTATVLRGYPSTEMIFDLDTFKRPAIEVASDRFSRPLPRYANTPERAYKSP</sequence>
<evidence type="ECO:0000256" key="1">
    <source>
        <dbReference type="SAM" id="MobiDB-lite"/>
    </source>
</evidence>
<comment type="caution">
    <text evidence="2">The sequence shown here is derived from an EMBL/GenBank/DDBJ whole genome shotgun (WGS) entry which is preliminary data.</text>
</comment>
<feature type="region of interest" description="Disordered" evidence="1">
    <location>
        <begin position="292"/>
        <end position="313"/>
    </location>
</feature>
<evidence type="ECO:0000313" key="3">
    <source>
        <dbReference type="Proteomes" id="UP000216063"/>
    </source>
</evidence>
<reference evidence="2 3" key="1">
    <citation type="submission" date="2017-07" db="EMBL/GenBank/DDBJ databases">
        <title>The new phylogeny of genus Mycobacterium.</title>
        <authorList>
            <person name="Tortoli E."/>
            <person name="Trovato A."/>
            <person name="Cirillo D.M."/>
        </authorList>
    </citation>
    <scope>NUCLEOTIDE SEQUENCE [LARGE SCALE GENOMIC DNA]</scope>
    <source>
        <strain evidence="2 3">ATCC 33027</strain>
    </source>
</reference>
<keyword evidence="3" id="KW-1185">Reference proteome</keyword>
<proteinExistence type="predicted"/>
<evidence type="ECO:0000313" key="2">
    <source>
        <dbReference type="EMBL" id="OYN75651.1"/>
    </source>
</evidence>
<dbReference type="Proteomes" id="UP000216063">
    <property type="component" value="Unassembled WGS sequence"/>
</dbReference>
<name>A0A255DAI7_9MYCO</name>
<accession>A0A255DAI7</accession>